<dbReference type="SUPFAM" id="SSF53271">
    <property type="entry name" value="PRTase-like"/>
    <property type="match status" value="1"/>
</dbReference>
<comment type="similarity">
    <text evidence="1">Belongs to the ComF/GntX family.</text>
</comment>
<dbReference type="PATRIC" id="fig|1565605.3.peg.2610"/>
<evidence type="ECO:0000256" key="1">
    <source>
        <dbReference type="ARBA" id="ARBA00008007"/>
    </source>
</evidence>
<evidence type="ECO:0000313" key="4">
    <source>
        <dbReference type="EMBL" id="AJP49658.1"/>
    </source>
</evidence>
<protein>
    <submittedName>
        <fullName evidence="4">Phosphoribosyltransferase</fullName>
    </submittedName>
</protein>
<name>A0A0C5JCW5_9PROT</name>
<dbReference type="KEGG" id="rbu:PG1C_12305"/>
<organism evidence="4 5">
    <name type="scientific">Rugosibacter aromaticivorans</name>
    <dbReference type="NCBI Taxonomy" id="1565605"/>
    <lineage>
        <taxon>Bacteria</taxon>
        <taxon>Pseudomonadati</taxon>
        <taxon>Pseudomonadota</taxon>
        <taxon>Betaproteobacteria</taxon>
        <taxon>Nitrosomonadales</taxon>
        <taxon>Sterolibacteriaceae</taxon>
        <taxon>Rugosibacter</taxon>
    </lineage>
</organism>
<dbReference type="InterPro" id="IPR029057">
    <property type="entry name" value="PRTase-like"/>
</dbReference>
<dbReference type="PANTHER" id="PTHR47505:SF1">
    <property type="entry name" value="DNA UTILIZATION PROTEIN YHGH"/>
    <property type="match status" value="1"/>
</dbReference>
<keyword evidence="5" id="KW-1185">Reference proteome</keyword>
<feature type="domain" description="Phosphoribosyltransferase" evidence="2">
    <location>
        <begin position="125"/>
        <end position="215"/>
    </location>
</feature>
<dbReference type="Gene3D" id="3.40.50.2020">
    <property type="match status" value="1"/>
</dbReference>
<evidence type="ECO:0000259" key="3">
    <source>
        <dbReference type="Pfam" id="PF18912"/>
    </source>
</evidence>
<accession>A0A0C5JCW5</accession>
<dbReference type="PANTHER" id="PTHR47505">
    <property type="entry name" value="DNA UTILIZATION PROTEIN YHGH"/>
    <property type="match status" value="1"/>
</dbReference>
<sequence>MAALLPRDCLLCGAASDNAVLCPSCNDHLPRLTTQRCPQCALPTPNAEPCGACLKQAPYFDATTAIWQYDFPLDRMIQSLKYSRRLASADFFGAELAMLPGTPPDFILPVPLSAQRLAQRGFNQSIEVARPLARQLSVPLELKHIHRHRDTTPQATLPWKERAKNIRHAFECRLDLTGKTVLVVDDVMTTGATLNELARTLKAHGAVRVENRVLARALKHG</sequence>
<evidence type="ECO:0000313" key="5">
    <source>
        <dbReference type="Proteomes" id="UP000061603"/>
    </source>
</evidence>
<dbReference type="STRING" id="1565605.PG1C_12305"/>
<dbReference type="InterPro" id="IPR044005">
    <property type="entry name" value="DZR_2"/>
</dbReference>
<dbReference type="InterPro" id="IPR000836">
    <property type="entry name" value="PRTase_dom"/>
</dbReference>
<dbReference type="Pfam" id="PF18912">
    <property type="entry name" value="DZR_2"/>
    <property type="match status" value="1"/>
</dbReference>
<dbReference type="InterPro" id="IPR051910">
    <property type="entry name" value="ComF/GntX_DNA_util-trans"/>
</dbReference>
<feature type="domain" description="Double zinc ribbon" evidence="3">
    <location>
        <begin position="3"/>
        <end position="54"/>
    </location>
</feature>
<keyword evidence="4" id="KW-0328">Glycosyltransferase</keyword>
<keyword evidence="4" id="KW-0808">Transferase</keyword>
<gene>
    <name evidence="4" type="ORF">PG1C_12305</name>
</gene>
<dbReference type="AlphaFoldDB" id="A0A0C5JCW5"/>
<reference evidence="4 5" key="1">
    <citation type="journal article" date="2015" name="Genome Announc.">
        <title>Complete Genome Sequence of a Novel Bacterium within the Family Rhodocyclaceae That Degrades Polycyclic Aromatic Hydrocarbons.</title>
        <authorList>
            <person name="Singleton D.R."/>
            <person name="Dickey A.N."/>
            <person name="Scholl E.H."/>
            <person name="Wright F.A."/>
            <person name="Aitken M.D."/>
        </authorList>
    </citation>
    <scope>NUCLEOTIDE SEQUENCE [LARGE SCALE GENOMIC DNA]</scope>
    <source>
        <strain evidence="5">PG1-Ca6</strain>
    </source>
</reference>
<dbReference type="HOGENOM" id="CLU_054549_0_1_4"/>
<evidence type="ECO:0000259" key="2">
    <source>
        <dbReference type="Pfam" id="PF00156"/>
    </source>
</evidence>
<dbReference type="Proteomes" id="UP000061603">
    <property type="component" value="Chromosome"/>
</dbReference>
<proteinExistence type="inferred from homology"/>
<dbReference type="GO" id="GO:0016757">
    <property type="term" value="F:glycosyltransferase activity"/>
    <property type="evidence" value="ECO:0007669"/>
    <property type="project" value="UniProtKB-KW"/>
</dbReference>
<dbReference type="Pfam" id="PF00156">
    <property type="entry name" value="Pribosyltran"/>
    <property type="match status" value="1"/>
</dbReference>
<dbReference type="EMBL" id="CP010554">
    <property type="protein sequence ID" value="AJP49658.1"/>
    <property type="molecule type" value="Genomic_DNA"/>
</dbReference>
<dbReference type="CDD" id="cd06223">
    <property type="entry name" value="PRTases_typeI"/>
    <property type="match status" value="1"/>
</dbReference>